<dbReference type="InterPro" id="IPR002733">
    <property type="entry name" value="AMMECR1_domain"/>
</dbReference>
<dbReference type="InterPro" id="IPR027623">
    <property type="entry name" value="AmmeMemoSam_A"/>
</dbReference>
<dbReference type="InterPro" id="IPR027485">
    <property type="entry name" value="AMMECR1_N"/>
</dbReference>
<dbReference type="OrthoDB" id="159752at2"/>
<gene>
    <name evidence="2" type="ORF">SAMN04488500_11641</name>
</gene>
<dbReference type="SUPFAM" id="SSF143447">
    <property type="entry name" value="AMMECR1-like"/>
    <property type="match status" value="1"/>
</dbReference>
<dbReference type="EMBL" id="FWXI01000016">
    <property type="protein sequence ID" value="SMC97457.1"/>
    <property type="molecule type" value="Genomic_DNA"/>
</dbReference>
<evidence type="ECO:0000313" key="2">
    <source>
        <dbReference type="EMBL" id="SMC97457.1"/>
    </source>
</evidence>
<dbReference type="Pfam" id="PF01871">
    <property type="entry name" value="AMMECR1"/>
    <property type="match status" value="1"/>
</dbReference>
<dbReference type="Gene3D" id="3.30.700.20">
    <property type="entry name" value="Hypothetical protein ph0010, domain 1"/>
    <property type="match status" value="1"/>
</dbReference>
<name>A0A1W2DIU9_9FIRM</name>
<dbReference type="Proteomes" id="UP000192738">
    <property type="component" value="Unassembled WGS sequence"/>
</dbReference>
<dbReference type="InterPro" id="IPR036071">
    <property type="entry name" value="AMMECR1_dom_sf"/>
</dbReference>
<sequence length="171" mass="18841">MYEQSAPVALAQESLTYYLEHGRLMDKPVKLPEILQGTAGVFVSFKKRGQLRGCIGTFAPTQPTIGEEIIQNAVSAGTEDPRFPPVRLSELPELEISVDILGAPEQIDSLAELEPKKYGVIVRKGRRSGLLLPDLEGVDTANEQVAIAMEKAGIRPGEDIDLYRFTVTRYK</sequence>
<proteinExistence type="predicted"/>
<dbReference type="PANTHER" id="PTHR13016">
    <property type="entry name" value="AMMECR1 HOMOLOG"/>
    <property type="match status" value="1"/>
</dbReference>
<dbReference type="InterPro" id="IPR023473">
    <property type="entry name" value="AMMECR1"/>
</dbReference>
<dbReference type="NCBIfam" id="TIGR04335">
    <property type="entry name" value="AmmeMemoSam_A"/>
    <property type="match status" value="1"/>
</dbReference>
<accession>A0A1W2DIU9</accession>
<organism evidence="2 3">
    <name type="scientific">Sporomusa malonica</name>
    <dbReference type="NCBI Taxonomy" id="112901"/>
    <lineage>
        <taxon>Bacteria</taxon>
        <taxon>Bacillati</taxon>
        <taxon>Bacillota</taxon>
        <taxon>Negativicutes</taxon>
        <taxon>Selenomonadales</taxon>
        <taxon>Sporomusaceae</taxon>
        <taxon>Sporomusa</taxon>
    </lineage>
</organism>
<dbReference type="NCBIfam" id="TIGR00296">
    <property type="entry name" value="TIGR00296 family protein"/>
    <property type="match status" value="1"/>
</dbReference>
<dbReference type="STRING" id="112901.SAMN04488500_11641"/>
<dbReference type="AlphaFoldDB" id="A0A1W2DIU9"/>
<dbReference type="PROSITE" id="PS51112">
    <property type="entry name" value="AMMECR1"/>
    <property type="match status" value="1"/>
</dbReference>
<evidence type="ECO:0000313" key="3">
    <source>
        <dbReference type="Proteomes" id="UP000192738"/>
    </source>
</evidence>
<dbReference type="PANTHER" id="PTHR13016:SF0">
    <property type="entry name" value="AMME SYNDROME CANDIDATE GENE 1 PROTEIN"/>
    <property type="match status" value="1"/>
</dbReference>
<protein>
    <recommendedName>
        <fullName evidence="1">AMMECR1 domain-containing protein</fullName>
    </recommendedName>
</protein>
<evidence type="ECO:0000259" key="1">
    <source>
        <dbReference type="PROSITE" id="PS51112"/>
    </source>
</evidence>
<dbReference type="RefSeq" id="WP_084577095.1">
    <property type="nucleotide sequence ID" value="NZ_CP155572.1"/>
</dbReference>
<reference evidence="2 3" key="1">
    <citation type="submission" date="2017-04" db="EMBL/GenBank/DDBJ databases">
        <authorList>
            <person name="Afonso C.L."/>
            <person name="Miller P.J."/>
            <person name="Scott M.A."/>
            <person name="Spackman E."/>
            <person name="Goraichik I."/>
            <person name="Dimitrov K.M."/>
            <person name="Suarez D.L."/>
            <person name="Swayne D.E."/>
        </authorList>
    </citation>
    <scope>NUCLEOTIDE SEQUENCE [LARGE SCALE GENOMIC DNA]</scope>
    <source>
        <strain evidence="2 3">DSM 5090</strain>
    </source>
</reference>
<feature type="domain" description="AMMECR1" evidence="1">
    <location>
        <begin position="2"/>
        <end position="171"/>
    </location>
</feature>
<keyword evidence="3" id="KW-1185">Reference proteome</keyword>